<dbReference type="InterPro" id="IPR048427">
    <property type="entry name" value="YpoC"/>
</dbReference>
<name>A0ABS9H0W7_9BACL</name>
<gene>
    <name evidence="2" type="ORF">L2716_07355</name>
</gene>
<proteinExistence type="predicted"/>
<evidence type="ECO:0000313" key="2">
    <source>
        <dbReference type="EMBL" id="MCF6137541.1"/>
    </source>
</evidence>
<reference evidence="2 3" key="1">
    <citation type="submission" date="2022-01" db="EMBL/GenBank/DDBJ databases">
        <title>Alkalihalobacillus sp. EGI L200015, a novel bacterium isolated from a salt lake sediment.</title>
        <authorList>
            <person name="Gao L."/>
            <person name="Fang B.-Z."/>
            <person name="Li W.-J."/>
        </authorList>
    </citation>
    <scope>NUCLEOTIDE SEQUENCE [LARGE SCALE GENOMIC DNA]</scope>
    <source>
        <strain evidence="2 3">KCTC 12718</strain>
    </source>
</reference>
<dbReference type="EMBL" id="JAKIJS010000001">
    <property type="protein sequence ID" value="MCF6137541.1"/>
    <property type="molecule type" value="Genomic_DNA"/>
</dbReference>
<dbReference type="Pfam" id="PF21747">
    <property type="entry name" value="YpoC"/>
    <property type="match status" value="1"/>
</dbReference>
<protein>
    <recommendedName>
        <fullName evidence="1">YpoC-like domain-containing protein</fullName>
    </recommendedName>
</protein>
<organism evidence="2 3">
    <name type="scientific">Pseudalkalibacillus berkeleyi</name>
    <dbReference type="NCBI Taxonomy" id="1069813"/>
    <lineage>
        <taxon>Bacteria</taxon>
        <taxon>Bacillati</taxon>
        <taxon>Bacillota</taxon>
        <taxon>Bacilli</taxon>
        <taxon>Bacillales</taxon>
        <taxon>Fictibacillaceae</taxon>
        <taxon>Pseudalkalibacillus</taxon>
    </lineage>
</organism>
<evidence type="ECO:0000313" key="3">
    <source>
        <dbReference type="Proteomes" id="UP001649381"/>
    </source>
</evidence>
<evidence type="ECO:0000259" key="1">
    <source>
        <dbReference type="Pfam" id="PF21747"/>
    </source>
</evidence>
<keyword evidence="3" id="KW-1185">Reference proteome</keyword>
<accession>A0ABS9H0W7</accession>
<dbReference type="Proteomes" id="UP001649381">
    <property type="component" value="Unassembled WGS sequence"/>
</dbReference>
<sequence>MDKRNKDEVDFNKLVQHVFKLWKVQKVEISKHFKARDRKSAKPLMIEGIGWFVNLMFWTNDQLLTRLTEITDDAAHLLLKPVNAKERLSYIFQFPDQFHAFIQLSELYEELEKQWYIAIRKKQHIDKK</sequence>
<comment type="caution">
    <text evidence="2">The sequence shown here is derived from an EMBL/GenBank/DDBJ whole genome shotgun (WGS) entry which is preliminary data.</text>
</comment>
<feature type="domain" description="YpoC-like" evidence="1">
    <location>
        <begin position="13"/>
        <end position="122"/>
    </location>
</feature>
<dbReference type="RefSeq" id="WP_236333231.1">
    <property type="nucleotide sequence ID" value="NZ_JAKIJS010000001.1"/>
</dbReference>